<evidence type="ECO:0000259" key="2">
    <source>
        <dbReference type="Pfam" id="PF00144"/>
    </source>
</evidence>
<proteinExistence type="predicted"/>
<dbReference type="Proteomes" id="UP001356308">
    <property type="component" value="Unassembled WGS sequence"/>
</dbReference>
<dbReference type="SMART" id="SM00028">
    <property type="entry name" value="TPR"/>
    <property type="match status" value="2"/>
</dbReference>
<evidence type="ECO:0000256" key="1">
    <source>
        <dbReference type="PROSITE-ProRule" id="PRU00339"/>
    </source>
</evidence>
<dbReference type="InterPro" id="IPR050491">
    <property type="entry name" value="AmpC-like"/>
</dbReference>
<dbReference type="PANTHER" id="PTHR46825:SF9">
    <property type="entry name" value="BETA-LACTAMASE-RELATED DOMAIN-CONTAINING PROTEIN"/>
    <property type="match status" value="1"/>
</dbReference>
<name>A0ABU7IVE0_9FLAO</name>
<dbReference type="InterPro" id="IPR012338">
    <property type="entry name" value="Beta-lactam/transpept-like"/>
</dbReference>
<dbReference type="InterPro" id="IPR011990">
    <property type="entry name" value="TPR-like_helical_dom_sf"/>
</dbReference>
<dbReference type="SUPFAM" id="SSF56601">
    <property type="entry name" value="beta-lactamase/transpeptidase-like"/>
    <property type="match status" value="1"/>
</dbReference>
<dbReference type="EMBL" id="JAZDDG010000005">
    <property type="protein sequence ID" value="MEE1976766.1"/>
    <property type="molecule type" value="Genomic_DNA"/>
</dbReference>
<protein>
    <submittedName>
        <fullName evidence="3">Serine hydrolase</fullName>
    </submittedName>
</protein>
<dbReference type="InterPro" id="IPR019734">
    <property type="entry name" value="TPR_rpt"/>
</dbReference>
<dbReference type="Pfam" id="PF00144">
    <property type="entry name" value="Beta-lactamase"/>
    <property type="match status" value="1"/>
</dbReference>
<sequence length="486" mass="55063">MKLTHFIVGFLIFISGSAPSQELIAKKETKQDLIDFVFRNYMGEKPGASFVVVKEGKIVDCQSFGYADLENKIPATCETNYRLASVTKQFTAMGIMILIDRGKLKYDTKLTEVFPKFPAYGKEITIKHLLTHRSGLLDYGKLYPKDSEEPLLDQEVLNLMMAQDSLLFPANTQFKYSNSGYAVLAMIIERVSGKSFKKFMEDEIFSKTGMTNSTVYVKGDPIKNRAYGYTFNDSLNQYENIDQSIFSSVKGDGGVYSSVSDYAKWDKSLYGETLVNKDLLADAFTSWDENGKTDGNGYGFGWFVDVENGKKYVRHSGSTSGFITNSFRIPSEKLTVAIFTNTVQFGGLWRTAPFLASLYSDGELPIPMDIMIEKEITNNGSGDIKTYYDTLMARDTNYKVDTEDLTRLGFSYLRNDNKEDALNVLTFVKTEFPQNFDGYIGLAHYYKKYGDKEKAIEHFKKVIEVATSDDQRHIDFSKQQIKELSQ</sequence>
<evidence type="ECO:0000313" key="3">
    <source>
        <dbReference type="EMBL" id="MEE1976766.1"/>
    </source>
</evidence>
<feature type="repeat" description="TPR" evidence="1">
    <location>
        <begin position="436"/>
        <end position="469"/>
    </location>
</feature>
<dbReference type="SUPFAM" id="SSF48452">
    <property type="entry name" value="TPR-like"/>
    <property type="match status" value="1"/>
</dbReference>
<dbReference type="GO" id="GO:0016787">
    <property type="term" value="F:hydrolase activity"/>
    <property type="evidence" value="ECO:0007669"/>
    <property type="project" value="UniProtKB-KW"/>
</dbReference>
<keyword evidence="4" id="KW-1185">Reference proteome</keyword>
<dbReference type="InterPro" id="IPR001466">
    <property type="entry name" value="Beta-lactam-related"/>
</dbReference>
<comment type="caution">
    <text evidence="3">The sequence shown here is derived from an EMBL/GenBank/DDBJ whole genome shotgun (WGS) entry which is preliminary data.</text>
</comment>
<organism evidence="3 4">
    <name type="scientific">Maribacter cobaltidurans</name>
    <dbReference type="NCBI Taxonomy" id="1178778"/>
    <lineage>
        <taxon>Bacteria</taxon>
        <taxon>Pseudomonadati</taxon>
        <taxon>Bacteroidota</taxon>
        <taxon>Flavobacteriia</taxon>
        <taxon>Flavobacteriales</taxon>
        <taxon>Flavobacteriaceae</taxon>
        <taxon>Maribacter</taxon>
    </lineage>
</organism>
<dbReference type="Gene3D" id="3.40.710.10">
    <property type="entry name" value="DD-peptidase/beta-lactamase superfamily"/>
    <property type="match status" value="1"/>
</dbReference>
<feature type="domain" description="Beta-lactamase-related" evidence="2">
    <location>
        <begin position="37"/>
        <end position="345"/>
    </location>
</feature>
<keyword evidence="3" id="KW-0378">Hydrolase</keyword>
<dbReference type="PANTHER" id="PTHR46825">
    <property type="entry name" value="D-ALANYL-D-ALANINE-CARBOXYPEPTIDASE/ENDOPEPTIDASE AMPH"/>
    <property type="match status" value="1"/>
</dbReference>
<dbReference type="PROSITE" id="PS50005">
    <property type="entry name" value="TPR"/>
    <property type="match status" value="1"/>
</dbReference>
<gene>
    <name evidence="3" type="ORF">V1I91_11840</name>
</gene>
<accession>A0ABU7IVE0</accession>
<keyword evidence="1" id="KW-0802">TPR repeat</keyword>
<dbReference type="Gene3D" id="1.25.40.10">
    <property type="entry name" value="Tetratricopeptide repeat domain"/>
    <property type="match status" value="1"/>
</dbReference>
<dbReference type="RefSeq" id="WP_272651460.1">
    <property type="nucleotide sequence ID" value="NZ_JAZDDG010000005.1"/>
</dbReference>
<reference evidence="3 4" key="1">
    <citation type="submission" date="2024-01" db="EMBL/GenBank/DDBJ databases">
        <title>Maribacter spp. originated from different algae showed divergent polysaccharides utilization ability.</title>
        <authorList>
            <person name="Wang H."/>
            <person name="Wu Y."/>
        </authorList>
    </citation>
    <scope>NUCLEOTIDE SEQUENCE [LARGE SCALE GENOMIC DNA]</scope>
    <source>
        <strain evidence="3 4">PR1</strain>
    </source>
</reference>
<evidence type="ECO:0000313" key="4">
    <source>
        <dbReference type="Proteomes" id="UP001356308"/>
    </source>
</evidence>